<keyword evidence="1" id="KW-0812">Transmembrane</keyword>
<keyword evidence="3" id="KW-1185">Reference proteome</keyword>
<comment type="caution">
    <text evidence="1">Lacks conserved residue(s) required for the propagation of feature annotation.</text>
</comment>
<dbReference type="GO" id="GO:0016020">
    <property type="term" value="C:membrane"/>
    <property type="evidence" value="ECO:0007669"/>
    <property type="project" value="UniProtKB-SubCell"/>
</dbReference>
<evidence type="ECO:0000313" key="3">
    <source>
        <dbReference type="Proteomes" id="UP001055439"/>
    </source>
</evidence>
<evidence type="ECO:0000313" key="2">
    <source>
        <dbReference type="EMBL" id="URE41891.1"/>
    </source>
</evidence>
<evidence type="ECO:0000256" key="1">
    <source>
        <dbReference type="RuleBase" id="RU362006"/>
    </source>
</evidence>
<dbReference type="Pfam" id="PF03134">
    <property type="entry name" value="TB2_DP1_HVA22"/>
    <property type="match status" value="1"/>
</dbReference>
<dbReference type="Proteomes" id="UP001055439">
    <property type="component" value="Chromosome 8"/>
</dbReference>
<feature type="non-terminal residue" evidence="2">
    <location>
        <position position="1"/>
    </location>
</feature>
<dbReference type="AlphaFoldDB" id="A0A9E7HWW7"/>
<dbReference type="PANTHER" id="PTHR12300">
    <property type="entry name" value="HVA22-LIKE PROTEINS"/>
    <property type="match status" value="1"/>
</dbReference>
<keyword evidence="1" id="KW-1133">Transmembrane helix</keyword>
<proteinExistence type="inferred from homology"/>
<sequence length="298" mass="35130">RTRGPPILPRCFRKKTSRESNLLSSFSSPFSRDFRSRGAYCRDFLITSIEREKEKEKRIILRRARLRVLKLRSSIISSRTDEERRNLWDQFEDVGRVHNQIPCKSRAKDYKENNGRVLFGYAYPAFECFKTLEQHPGNTRQLQFWCQYWIIVAILTVIEMVGEFLVSLLPMYGEAKLAFLVYLWYPKTKGSDLVYETFLRPLVMQYEPNIEERFRNLRAKSGQLLIFYLKNFTEKGQILFLDVLRYVVSKASSGTERIRGRGSSSKNKKREEGADELEDIAEALFAPNAKQRRSRQHK</sequence>
<protein>
    <recommendedName>
        <fullName evidence="1">HVA22-like protein</fullName>
    </recommendedName>
</protein>
<keyword evidence="1" id="KW-0472">Membrane</keyword>
<dbReference type="InterPro" id="IPR004345">
    <property type="entry name" value="TB2_DP1_HVA22"/>
</dbReference>
<comment type="similarity">
    <text evidence="1">Belongs to the DP1 family.</text>
</comment>
<organism evidence="2 3">
    <name type="scientific">Musa troglodytarum</name>
    <name type="common">fe'i banana</name>
    <dbReference type="NCBI Taxonomy" id="320322"/>
    <lineage>
        <taxon>Eukaryota</taxon>
        <taxon>Viridiplantae</taxon>
        <taxon>Streptophyta</taxon>
        <taxon>Embryophyta</taxon>
        <taxon>Tracheophyta</taxon>
        <taxon>Spermatophyta</taxon>
        <taxon>Magnoliopsida</taxon>
        <taxon>Liliopsida</taxon>
        <taxon>Zingiberales</taxon>
        <taxon>Musaceae</taxon>
        <taxon>Musa</taxon>
    </lineage>
</organism>
<dbReference type="PANTHER" id="PTHR12300:SF178">
    <property type="entry name" value="HVA22-LIKE PROTEIN"/>
    <property type="match status" value="1"/>
</dbReference>
<gene>
    <name evidence="2" type="ORF">MUK42_06120</name>
</gene>
<dbReference type="OrthoDB" id="434647at2759"/>
<name>A0A9E7HWW7_9LILI</name>
<dbReference type="EMBL" id="CP097510">
    <property type="protein sequence ID" value="URE41891.1"/>
    <property type="molecule type" value="Genomic_DNA"/>
</dbReference>
<comment type="subcellular location">
    <subcellularLocation>
        <location evidence="1">Membrane</location>
        <topology evidence="1">Multi-pass membrane protein</topology>
    </subcellularLocation>
</comment>
<reference evidence="2" key="1">
    <citation type="submission" date="2022-05" db="EMBL/GenBank/DDBJ databases">
        <title>The Musa troglodytarum L. genome provides insights into the mechanism of non-climacteric behaviour and enrichment of carotenoids.</title>
        <authorList>
            <person name="Wang J."/>
        </authorList>
    </citation>
    <scope>NUCLEOTIDE SEQUENCE</scope>
    <source>
        <tissue evidence="2">Leaf</tissue>
    </source>
</reference>
<accession>A0A9E7HWW7</accession>
<feature type="transmembrane region" description="Helical" evidence="1">
    <location>
        <begin position="148"/>
        <end position="169"/>
    </location>
</feature>